<dbReference type="EMBL" id="PYAX01000002">
    <property type="protein sequence ID" value="PSL57385.1"/>
    <property type="molecule type" value="Genomic_DNA"/>
</dbReference>
<dbReference type="RefSeq" id="WP_106614335.1">
    <property type="nucleotide sequence ID" value="NZ_PYAX01000002.1"/>
</dbReference>
<gene>
    <name evidence="3" type="ORF">B0I31_102363</name>
</gene>
<feature type="domain" description="PPC" evidence="2">
    <location>
        <begin position="9"/>
        <end position="146"/>
    </location>
</feature>
<dbReference type="InterPro" id="IPR005175">
    <property type="entry name" value="PPC_dom"/>
</dbReference>
<organism evidence="3 4">
    <name type="scientific">Saccharothrix carnea</name>
    <dbReference type="NCBI Taxonomy" id="1280637"/>
    <lineage>
        <taxon>Bacteria</taxon>
        <taxon>Bacillati</taxon>
        <taxon>Actinomycetota</taxon>
        <taxon>Actinomycetes</taxon>
        <taxon>Pseudonocardiales</taxon>
        <taxon>Pseudonocardiaceae</taxon>
        <taxon>Saccharothrix</taxon>
    </lineage>
</organism>
<evidence type="ECO:0000313" key="4">
    <source>
        <dbReference type="Proteomes" id="UP000241118"/>
    </source>
</evidence>
<keyword evidence="4" id="KW-1185">Reference proteome</keyword>
<dbReference type="Proteomes" id="UP000241118">
    <property type="component" value="Unassembled WGS sequence"/>
</dbReference>
<feature type="region of interest" description="Disordered" evidence="1">
    <location>
        <begin position="145"/>
        <end position="168"/>
    </location>
</feature>
<reference evidence="3 4" key="1">
    <citation type="submission" date="2018-03" db="EMBL/GenBank/DDBJ databases">
        <title>Genomic Encyclopedia of Type Strains, Phase III (KMG-III): the genomes of soil and plant-associated and newly described type strains.</title>
        <authorList>
            <person name="Whitman W."/>
        </authorList>
    </citation>
    <scope>NUCLEOTIDE SEQUENCE [LARGE SCALE GENOMIC DNA]</scope>
    <source>
        <strain evidence="3 4">CGMCC 4.7097</strain>
    </source>
</reference>
<dbReference type="Pfam" id="PF03479">
    <property type="entry name" value="PCC"/>
    <property type="match status" value="1"/>
</dbReference>
<evidence type="ECO:0000313" key="3">
    <source>
        <dbReference type="EMBL" id="PSL57385.1"/>
    </source>
</evidence>
<dbReference type="AlphaFoldDB" id="A0A2P8IFY3"/>
<protein>
    <recommendedName>
        <fullName evidence="2">PPC domain-containing protein</fullName>
    </recommendedName>
</protein>
<dbReference type="CDD" id="cd11378">
    <property type="entry name" value="DUF296"/>
    <property type="match status" value="1"/>
</dbReference>
<sequence>MARHVRLDAEATRAYAIVMQTGDSVVEELLAFARERQLRTTSFTAIGAFSRCTLAFYDLDTKEYLGIPVEEQAEVVSLVGDVVGTDVGDWQVHAHAVLGLWDGTAKAGHLRHAVVRPTLEVMLTESPRGMTRRFDPDSGLALLDLDAGEPVTDPDPLRHGLAPATGEH</sequence>
<dbReference type="PANTHER" id="PTHR34988:SF1">
    <property type="entry name" value="DNA-BINDING PROTEIN"/>
    <property type="match status" value="1"/>
</dbReference>
<name>A0A2P8IFY3_SACCR</name>
<dbReference type="OrthoDB" id="9798999at2"/>
<accession>A0A2P8IFY3</accession>
<proteinExistence type="predicted"/>
<dbReference type="PANTHER" id="PTHR34988">
    <property type="entry name" value="PROTEIN, PUTATIVE-RELATED"/>
    <property type="match status" value="1"/>
</dbReference>
<comment type="caution">
    <text evidence="3">The sequence shown here is derived from an EMBL/GenBank/DDBJ whole genome shotgun (WGS) entry which is preliminary data.</text>
</comment>
<evidence type="ECO:0000259" key="2">
    <source>
        <dbReference type="PROSITE" id="PS51742"/>
    </source>
</evidence>
<evidence type="ECO:0000256" key="1">
    <source>
        <dbReference type="SAM" id="MobiDB-lite"/>
    </source>
</evidence>
<dbReference type="SUPFAM" id="SSF117856">
    <property type="entry name" value="AF0104/ALDC/Ptd012-like"/>
    <property type="match status" value="1"/>
</dbReference>
<dbReference type="PROSITE" id="PS51742">
    <property type="entry name" value="PPC"/>
    <property type="match status" value="1"/>
</dbReference>
<dbReference type="Gene3D" id="3.30.1330.80">
    <property type="entry name" value="Hypothetical protein, similar to alpha- acetolactate decarboxylase, domain 2"/>
    <property type="match status" value="1"/>
</dbReference>